<organism evidence="4 5">
    <name type="scientific">Podospora didyma</name>
    <dbReference type="NCBI Taxonomy" id="330526"/>
    <lineage>
        <taxon>Eukaryota</taxon>
        <taxon>Fungi</taxon>
        <taxon>Dikarya</taxon>
        <taxon>Ascomycota</taxon>
        <taxon>Pezizomycotina</taxon>
        <taxon>Sordariomycetes</taxon>
        <taxon>Sordariomycetidae</taxon>
        <taxon>Sordariales</taxon>
        <taxon>Podosporaceae</taxon>
        <taxon>Podospora</taxon>
    </lineage>
</organism>
<dbReference type="Proteomes" id="UP001285441">
    <property type="component" value="Unassembled WGS sequence"/>
</dbReference>
<gene>
    <name evidence="4" type="ORF">B0H63DRAFT_478367</name>
</gene>
<dbReference type="GO" id="GO:0046872">
    <property type="term" value="F:metal ion binding"/>
    <property type="evidence" value="ECO:0007669"/>
    <property type="project" value="UniProtKB-KW"/>
</dbReference>
<reference evidence="4" key="2">
    <citation type="submission" date="2023-06" db="EMBL/GenBank/DDBJ databases">
        <authorList>
            <consortium name="Lawrence Berkeley National Laboratory"/>
            <person name="Haridas S."/>
            <person name="Hensen N."/>
            <person name="Bonometti L."/>
            <person name="Westerberg I."/>
            <person name="Brannstrom I.O."/>
            <person name="Guillou S."/>
            <person name="Cros-Aarteil S."/>
            <person name="Calhoun S."/>
            <person name="Kuo A."/>
            <person name="Mondo S."/>
            <person name="Pangilinan J."/>
            <person name="Riley R."/>
            <person name="LaButti K."/>
            <person name="Andreopoulos B."/>
            <person name="Lipzen A."/>
            <person name="Chen C."/>
            <person name="Yanf M."/>
            <person name="Daum C."/>
            <person name="Ng V."/>
            <person name="Clum A."/>
            <person name="Steindorff A."/>
            <person name="Ohm R."/>
            <person name="Martin F."/>
            <person name="Silar P."/>
            <person name="Natvig D."/>
            <person name="Lalanne C."/>
            <person name="Gautier V."/>
            <person name="Ament-velasquez S.L."/>
            <person name="Kruys A."/>
            <person name="Hutchinson M.I."/>
            <person name="Powell A.J."/>
            <person name="Barry K."/>
            <person name="Miller A.N."/>
            <person name="Grigoriev I.V."/>
            <person name="Debuchy R."/>
            <person name="Gladieux P."/>
            <person name="Thoren M.H."/>
            <person name="Johannesson H."/>
        </authorList>
    </citation>
    <scope>NUCLEOTIDE SEQUENCE</scope>
    <source>
        <strain evidence="4">CBS 232.78</strain>
    </source>
</reference>
<keyword evidence="2" id="KW-0408">Iron</keyword>
<evidence type="ECO:0000256" key="2">
    <source>
        <dbReference type="ARBA" id="ARBA00023004"/>
    </source>
</evidence>
<feature type="domain" description="Prolyl 4-hydroxylase alpha subunit Fe(2+) 2OG dioxygenase" evidence="3">
    <location>
        <begin position="1"/>
        <end position="100"/>
    </location>
</feature>
<evidence type="ECO:0000313" key="5">
    <source>
        <dbReference type="Proteomes" id="UP001285441"/>
    </source>
</evidence>
<protein>
    <recommendedName>
        <fullName evidence="3">Prolyl 4-hydroxylase alpha subunit Fe(2+) 2OG dioxygenase domain-containing protein</fullName>
    </recommendedName>
</protein>
<dbReference type="InterPro" id="IPR044862">
    <property type="entry name" value="Pro_4_hyd_alph_FE2OG_OXY"/>
</dbReference>
<evidence type="ECO:0000313" key="4">
    <source>
        <dbReference type="EMBL" id="KAK3377922.1"/>
    </source>
</evidence>
<dbReference type="GO" id="GO:0004656">
    <property type="term" value="F:procollagen-proline 4-dioxygenase activity"/>
    <property type="evidence" value="ECO:0007669"/>
    <property type="project" value="TreeGrafter"/>
</dbReference>
<accession>A0AAE0NBH0</accession>
<dbReference type="InterPro" id="IPR045054">
    <property type="entry name" value="P4HA-like"/>
</dbReference>
<dbReference type="Gene3D" id="2.60.120.620">
    <property type="entry name" value="q2cbj1_9rhob like domain"/>
    <property type="match status" value="1"/>
</dbReference>
<dbReference type="EMBL" id="JAULSW010000006">
    <property type="protein sequence ID" value="KAK3377922.1"/>
    <property type="molecule type" value="Genomic_DNA"/>
</dbReference>
<evidence type="ECO:0000256" key="1">
    <source>
        <dbReference type="ARBA" id="ARBA00022723"/>
    </source>
</evidence>
<dbReference type="GO" id="GO:0005783">
    <property type="term" value="C:endoplasmic reticulum"/>
    <property type="evidence" value="ECO:0007669"/>
    <property type="project" value="TreeGrafter"/>
</dbReference>
<comment type="caution">
    <text evidence="4">The sequence shown here is derived from an EMBL/GenBank/DDBJ whole genome shotgun (WGS) entry which is preliminary data.</text>
</comment>
<sequence length="129" mass="14359">MRFLKYEGGQFFRPHCDGPYGEGKDGRTIESLFTAHLYLNDSKAVAGDAAELVGGATSFLSTDEKRKMDIDPKAGRVLIFQHRKLLHSGDDVIKGTKYTVRTDIMYEMLPEEEQKEVGNEDGEAASAQN</sequence>
<name>A0AAE0NBH0_9PEZI</name>
<dbReference type="Pfam" id="PF13640">
    <property type="entry name" value="2OG-FeII_Oxy_3"/>
    <property type="match status" value="1"/>
</dbReference>
<evidence type="ECO:0000259" key="3">
    <source>
        <dbReference type="Pfam" id="PF13640"/>
    </source>
</evidence>
<dbReference type="AlphaFoldDB" id="A0AAE0NBH0"/>
<reference evidence="4" key="1">
    <citation type="journal article" date="2023" name="Mol. Phylogenet. Evol.">
        <title>Genome-scale phylogeny and comparative genomics of the fungal order Sordariales.</title>
        <authorList>
            <person name="Hensen N."/>
            <person name="Bonometti L."/>
            <person name="Westerberg I."/>
            <person name="Brannstrom I.O."/>
            <person name="Guillou S."/>
            <person name="Cros-Aarteil S."/>
            <person name="Calhoun S."/>
            <person name="Haridas S."/>
            <person name="Kuo A."/>
            <person name="Mondo S."/>
            <person name="Pangilinan J."/>
            <person name="Riley R."/>
            <person name="LaButti K."/>
            <person name="Andreopoulos B."/>
            <person name="Lipzen A."/>
            <person name="Chen C."/>
            <person name="Yan M."/>
            <person name="Daum C."/>
            <person name="Ng V."/>
            <person name="Clum A."/>
            <person name="Steindorff A."/>
            <person name="Ohm R.A."/>
            <person name="Martin F."/>
            <person name="Silar P."/>
            <person name="Natvig D.O."/>
            <person name="Lalanne C."/>
            <person name="Gautier V."/>
            <person name="Ament-Velasquez S.L."/>
            <person name="Kruys A."/>
            <person name="Hutchinson M.I."/>
            <person name="Powell A.J."/>
            <person name="Barry K."/>
            <person name="Miller A.N."/>
            <person name="Grigoriev I.V."/>
            <person name="Debuchy R."/>
            <person name="Gladieux P."/>
            <person name="Hiltunen Thoren M."/>
            <person name="Johannesson H."/>
        </authorList>
    </citation>
    <scope>NUCLEOTIDE SEQUENCE</scope>
    <source>
        <strain evidence="4">CBS 232.78</strain>
    </source>
</reference>
<dbReference type="PANTHER" id="PTHR10869">
    <property type="entry name" value="PROLYL 4-HYDROXYLASE ALPHA SUBUNIT"/>
    <property type="match status" value="1"/>
</dbReference>
<keyword evidence="1" id="KW-0479">Metal-binding</keyword>
<keyword evidence="5" id="KW-1185">Reference proteome</keyword>
<proteinExistence type="predicted"/>
<dbReference type="PANTHER" id="PTHR10869:SF241">
    <property type="entry name" value="FE2OG DIOXYGENASE DOMAIN-CONTAINING PROTEIN"/>
    <property type="match status" value="1"/>
</dbReference>